<dbReference type="GO" id="GO:0050661">
    <property type="term" value="F:NADP binding"/>
    <property type="evidence" value="ECO:0007669"/>
    <property type="project" value="InterPro"/>
</dbReference>
<evidence type="ECO:0000313" key="7">
    <source>
        <dbReference type="EMBL" id="GEO34264.1"/>
    </source>
</evidence>
<keyword evidence="2" id="KW-0560">Oxidoreductase</keyword>
<dbReference type="InterPro" id="IPR015815">
    <property type="entry name" value="HIBADH-related"/>
</dbReference>
<dbReference type="GO" id="GO:0051287">
    <property type="term" value="F:NAD binding"/>
    <property type="evidence" value="ECO:0007669"/>
    <property type="project" value="InterPro"/>
</dbReference>
<feature type="active site" evidence="4">
    <location>
        <position position="174"/>
    </location>
</feature>
<dbReference type="InterPro" id="IPR051265">
    <property type="entry name" value="HIBADH-related_NP60_sf"/>
</dbReference>
<dbReference type="InterPro" id="IPR008927">
    <property type="entry name" value="6-PGluconate_DH-like_C_sf"/>
</dbReference>
<evidence type="ECO:0000313" key="8">
    <source>
        <dbReference type="Proteomes" id="UP000321181"/>
    </source>
</evidence>
<dbReference type="SUPFAM" id="SSF51735">
    <property type="entry name" value="NAD(P)-binding Rossmann-fold domains"/>
    <property type="match status" value="1"/>
</dbReference>
<dbReference type="Gene3D" id="3.40.50.720">
    <property type="entry name" value="NAD(P)-binding Rossmann-like Domain"/>
    <property type="match status" value="1"/>
</dbReference>
<gene>
    <name evidence="7" type="primary">mmsB</name>
    <name evidence="7" type="ORF">CAE01nite_19890</name>
</gene>
<dbReference type="Pfam" id="PF14833">
    <property type="entry name" value="NAD_binding_11"/>
    <property type="match status" value="1"/>
</dbReference>
<evidence type="ECO:0000259" key="5">
    <source>
        <dbReference type="Pfam" id="PF03446"/>
    </source>
</evidence>
<dbReference type="InterPro" id="IPR036291">
    <property type="entry name" value="NAD(P)-bd_dom_sf"/>
</dbReference>
<organism evidence="7 8">
    <name type="scientific">Cellulomonas aerilata</name>
    <dbReference type="NCBI Taxonomy" id="515326"/>
    <lineage>
        <taxon>Bacteria</taxon>
        <taxon>Bacillati</taxon>
        <taxon>Actinomycetota</taxon>
        <taxon>Actinomycetes</taxon>
        <taxon>Micrococcales</taxon>
        <taxon>Cellulomonadaceae</taxon>
        <taxon>Cellulomonas</taxon>
    </lineage>
</organism>
<dbReference type="PANTHER" id="PTHR43580:SF2">
    <property type="entry name" value="CYTOKINE-LIKE NUCLEAR FACTOR N-PAC"/>
    <property type="match status" value="1"/>
</dbReference>
<comment type="similarity">
    <text evidence="1">Belongs to the HIBADH-related family.</text>
</comment>
<dbReference type="Proteomes" id="UP000321181">
    <property type="component" value="Unassembled WGS sequence"/>
</dbReference>
<dbReference type="InterPro" id="IPR006115">
    <property type="entry name" value="6PGDH_NADP-bd"/>
</dbReference>
<evidence type="ECO:0000256" key="4">
    <source>
        <dbReference type="PIRSR" id="PIRSR000103-1"/>
    </source>
</evidence>
<sequence length="295" mass="29339">MPAPTTVAVLGTGALGHAMAVRLADRELTVRVWNRTPQRAAAVVAERGQVAAHEQVADAVAGADVVLTVVRDDAALESLADAVLAAMPPGGVWVQASTIGPDAARRSARRAAEAGVAYVDAPVSGSTVPARSGTLVWLVAGASSAIDAARPVLDALGSSVQVLGAEGWEGSAAKLVVNAWMASAVVAAADALALADRLGVGHDALRDVLGAGALAMPYALAKMQAMDAGSHEPGFAVELALKDLRLAARDAAFSTPLLDAVAARFVAAEAAGHGGRDVAAVHLVSAPPAAEGSGG</sequence>
<comment type="caution">
    <text evidence="7">The sequence shown here is derived from an EMBL/GenBank/DDBJ whole genome shotgun (WGS) entry which is preliminary data.</text>
</comment>
<evidence type="ECO:0000259" key="6">
    <source>
        <dbReference type="Pfam" id="PF14833"/>
    </source>
</evidence>
<dbReference type="GO" id="GO:0016491">
    <property type="term" value="F:oxidoreductase activity"/>
    <property type="evidence" value="ECO:0007669"/>
    <property type="project" value="UniProtKB-KW"/>
</dbReference>
<dbReference type="RefSeq" id="WP_146903493.1">
    <property type="nucleotide sequence ID" value="NZ_BAAARM010000003.1"/>
</dbReference>
<keyword evidence="3" id="KW-0520">NAD</keyword>
<evidence type="ECO:0000256" key="3">
    <source>
        <dbReference type="ARBA" id="ARBA00023027"/>
    </source>
</evidence>
<reference evidence="7 8" key="1">
    <citation type="submission" date="2019-07" db="EMBL/GenBank/DDBJ databases">
        <title>Whole genome shotgun sequence of Cellulomonas aerilata NBRC 106308.</title>
        <authorList>
            <person name="Hosoyama A."/>
            <person name="Uohara A."/>
            <person name="Ohji S."/>
            <person name="Ichikawa N."/>
        </authorList>
    </citation>
    <scope>NUCLEOTIDE SEQUENCE [LARGE SCALE GENOMIC DNA]</scope>
    <source>
        <strain evidence="7 8">NBRC 106308</strain>
    </source>
</reference>
<keyword evidence="8" id="KW-1185">Reference proteome</keyword>
<feature type="domain" description="6-phosphogluconate dehydrogenase NADP-binding" evidence="5">
    <location>
        <begin position="6"/>
        <end position="164"/>
    </location>
</feature>
<evidence type="ECO:0000256" key="2">
    <source>
        <dbReference type="ARBA" id="ARBA00023002"/>
    </source>
</evidence>
<dbReference type="InterPro" id="IPR029154">
    <property type="entry name" value="HIBADH-like_NADP-bd"/>
</dbReference>
<protein>
    <submittedName>
        <fullName evidence="7">3-hydroxyisobutyrate dehydrogenase</fullName>
    </submittedName>
</protein>
<name>A0A512DCQ9_9CELL</name>
<dbReference type="Gene3D" id="1.10.1040.10">
    <property type="entry name" value="N-(1-d-carboxylethyl)-l-norvaline Dehydrogenase, domain 2"/>
    <property type="match status" value="1"/>
</dbReference>
<feature type="domain" description="3-hydroxyisobutyrate dehydrogenase-like NAD-binding" evidence="6">
    <location>
        <begin position="170"/>
        <end position="281"/>
    </location>
</feature>
<accession>A0A512DCQ9</accession>
<dbReference type="SUPFAM" id="SSF48179">
    <property type="entry name" value="6-phosphogluconate dehydrogenase C-terminal domain-like"/>
    <property type="match status" value="1"/>
</dbReference>
<dbReference type="AlphaFoldDB" id="A0A512DCQ9"/>
<dbReference type="InterPro" id="IPR013328">
    <property type="entry name" value="6PGD_dom2"/>
</dbReference>
<evidence type="ECO:0000256" key="1">
    <source>
        <dbReference type="ARBA" id="ARBA00009080"/>
    </source>
</evidence>
<proteinExistence type="inferred from homology"/>
<dbReference type="PANTHER" id="PTHR43580">
    <property type="entry name" value="OXIDOREDUCTASE GLYR1-RELATED"/>
    <property type="match status" value="1"/>
</dbReference>
<dbReference type="Pfam" id="PF03446">
    <property type="entry name" value="NAD_binding_2"/>
    <property type="match status" value="1"/>
</dbReference>
<dbReference type="EMBL" id="BJYY01000013">
    <property type="protein sequence ID" value="GEO34264.1"/>
    <property type="molecule type" value="Genomic_DNA"/>
</dbReference>
<dbReference type="OrthoDB" id="3185659at2"/>
<dbReference type="PIRSF" id="PIRSF000103">
    <property type="entry name" value="HIBADH"/>
    <property type="match status" value="1"/>
</dbReference>